<keyword evidence="12" id="KW-1185">Reference proteome</keyword>
<dbReference type="InterPro" id="IPR015919">
    <property type="entry name" value="Cadherin-like_sf"/>
</dbReference>
<sequence length="217" mass="24727">MNLASQVHVLVALLTCLVLLCKAQERDYIVKEEQPENVRIGNLRKDLDLNLDPTIRLSSPLQFKPVYKTGDVPLVRVEANTGEIFTTNHRIDREKLCSGVFMEKRCYYEIEVAVLPDEIFRLVKIRFLIEDVNDNAPLFQSTVINISIPENTAINTRYPVPSAFDPDVGINGIQHYELVKVKLIILMVVAELLLFQSTGQSRLFHCLIICLWSSNTN</sequence>
<dbReference type="Gene3D" id="2.60.40.60">
    <property type="entry name" value="Cadherins"/>
    <property type="match status" value="2"/>
</dbReference>
<evidence type="ECO:0000256" key="8">
    <source>
        <dbReference type="PROSITE-ProRule" id="PRU00043"/>
    </source>
</evidence>
<keyword evidence="8" id="KW-0106">Calcium</keyword>
<feature type="signal peptide" evidence="9">
    <location>
        <begin position="1"/>
        <end position="23"/>
    </location>
</feature>
<evidence type="ECO:0000313" key="11">
    <source>
        <dbReference type="EMBL" id="MEQ2275725.1"/>
    </source>
</evidence>
<evidence type="ECO:0000256" key="1">
    <source>
        <dbReference type="ARBA" id="ARBA00004167"/>
    </source>
</evidence>
<protein>
    <submittedName>
        <fullName evidence="11">Protocadherin-11 X-linked</fullName>
    </submittedName>
</protein>
<dbReference type="EMBL" id="JAHRIM010082569">
    <property type="protein sequence ID" value="MEQ2275725.1"/>
    <property type="molecule type" value="Genomic_DNA"/>
</dbReference>
<dbReference type="SUPFAM" id="SSF49313">
    <property type="entry name" value="Cadherin-like"/>
    <property type="match status" value="1"/>
</dbReference>
<dbReference type="PANTHER" id="PTHR24028">
    <property type="entry name" value="CADHERIN-87A"/>
    <property type="match status" value="1"/>
</dbReference>
<evidence type="ECO:0000256" key="2">
    <source>
        <dbReference type="ARBA" id="ARBA00022692"/>
    </source>
</evidence>
<accession>A0ABV0X1F7</accession>
<keyword evidence="3" id="KW-0130">Cell adhesion</keyword>
<evidence type="ECO:0000259" key="10">
    <source>
        <dbReference type="PROSITE" id="PS50268"/>
    </source>
</evidence>
<evidence type="ECO:0000256" key="4">
    <source>
        <dbReference type="ARBA" id="ARBA00022989"/>
    </source>
</evidence>
<dbReference type="PANTHER" id="PTHR24028:SF254">
    <property type="entry name" value="PROTOCADHERIN-11 X-LINKED-RELATED"/>
    <property type="match status" value="1"/>
</dbReference>
<proteinExistence type="predicted"/>
<reference evidence="11 12" key="1">
    <citation type="submission" date="2021-06" db="EMBL/GenBank/DDBJ databases">
        <authorList>
            <person name="Palmer J.M."/>
        </authorList>
    </citation>
    <scope>NUCLEOTIDE SEQUENCE [LARGE SCALE GENOMIC DNA]</scope>
    <source>
        <strain evidence="11 12">XR_2019</strain>
        <tissue evidence="11">Muscle</tissue>
    </source>
</reference>
<dbReference type="PROSITE" id="PS50268">
    <property type="entry name" value="CADHERIN_2"/>
    <property type="match status" value="1"/>
</dbReference>
<feature type="chain" id="PRO_5046946776" evidence="9">
    <location>
        <begin position="24"/>
        <end position="217"/>
    </location>
</feature>
<organism evidence="11 12">
    <name type="scientific">Xenotaenia resolanae</name>
    <dbReference type="NCBI Taxonomy" id="208358"/>
    <lineage>
        <taxon>Eukaryota</taxon>
        <taxon>Metazoa</taxon>
        <taxon>Chordata</taxon>
        <taxon>Craniata</taxon>
        <taxon>Vertebrata</taxon>
        <taxon>Euteleostomi</taxon>
        <taxon>Actinopterygii</taxon>
        <taxon>Neopterygii</taxon>
        <taxon>Teleostei</taxon>
        <taxon>Neoteleostei</taxon>
        <taxon>Acanthomorphata</taxon>
        <taxon>Ovalentaria</taxon>
        <taxon>Atherinomorphae</taxon>
        <taxon>Cyprinodontiformes</taxon>
        <taxon>Goodeidae</taxon>
        <taxon>Xenotaenia</taxon>
    </lineage>
</organism>
<dbReference type="InterPro" id="IPR013164">
    <property type="entry name" value="Cadherin_N"/>
</dbReference>
<gene>
    <name evidence="11" type="primary">PCDH11X_1</name>
    <name evidence="11" type="ORF">XENORESO_007732</name>
</gene>
<evidence type="ECO:0000256" key="3">
    <source>
        <dbReference type="ARBA" id="ARBA00022889"/>
    </source>
</evidence>
<name>A0ABV0X1F7_9TELE</name>
<keyword evidence="4" id="KW-1133">Transmembrane helix</keyword>
<comment type="subcellular location">
    <subcellularLocation>
        <location evidence="1">Membrane</location>
        <topology evidence="1">Single-pass membrane protein</topology>
    </subcellularLocation>
</comment>
<keyword evidence="9" id="KW-0732">Signal</keyword>
<comment type="function">
    <text evidence="7">Potential calcium-dependent cell-adhesion protein.</text>
</comment>
<dbReference type="InterPro" id="IPR050174">
    <property type="entry name" value="Protocadherin/Cadherin-CA"/>
</dbReference>
<evidence type="ECO:0000256" key="5">
    <source>
        <dbReference type="ARBA" id="ARBA00023136"/>
    </source>
</evidence>
<evidence type="ECO:0000256" key="9">
    <source>
        <dbReference type="SAM" id="SignalP"/>
    </source>
</evidence>
<dbReference type="InterPro" id="IPR002126">
    <property type="entry name" value="Cadherin-like_dom"/>
</dbReference>
<keyword evidence="2" id="KW-0812">Transmembrane</keyword>
<evidence type="ECO:0000313" key="12">
    <source>
        <dbReference type="Proteomes" id="UP001444071"/>
    </source>
</evidence>
<dbReference type="CDD" id="cd11304">
    <property type="entry name" value="Cadherin_repeat"/>
    <property type="match status" value="2"/>
</dbReference>
<dbReference type="Pfam" id="PF08266">
    <property type="entry name" value="Cadherin_2"/>
    <property type="match status" value="1"/>
</dbReference>
<feature type="domain" description="Cadherin" evidence="10">
    <location>
        <begin position="46"/>
        <end position="139"/>
    </location>
</feature>
<evidence type="ECO:0000256" key="7">
    <source>
        <dbReference type="ARBA" id="ARBA00037723"/>
    </source>
</evidence>
<evidence type="ECO:0000256" key="6">
    <source>
        <dbReference type="ARBA" id="ARBA00023180"/>
    </source>
</evidence>
<keyword evidence="6" id="KW-0325">Glycoprotein</keyword>
<dbReference type="Proteomes" id="UP001444071">
    <property type="component" value="Unassembled WGS sequence"/>
</dbReference>
<comment type="caution">
    <text evidence="11">The sequence shown here is derived from an EMBL/GenBank/DDBJ whole genome shotgun (WGS) entry which is preliminary data.</text>
</comment>
<keyword evidence="5" id="KW-0472">Membrane</keyword>